<keyword evidence="2" id="KW-1185">Reference proteome</keyword>
<gene>
    <name evidence="1" type="ORF">ONZ43_g4836</name>
</gene>
<dbReference type="Proteomes" id="UP001153334">
    <property type="component" value="Unassembled WGS sequence"/>
</dbReference>
<organism evidence="1 2">
    <name type="scientific">Nemania bipapillata</name>
    <dbReference type="NCBI Taxonomy" id="110536"/>
    <lineage>
        <taxon>Eukaryota</taxon>
        <taxon>Fungi</taxon>
        <taxon>Dikarya</taxon>
        <taxon>Ascomycota</taxon>
        <taxon>Pezizomycotina</taxon>
        <taxon>Sordariomycetes</taxon>
        <taxon>Xylariomycetidae</taxon>
        <taxon>Xylariales</taxon>
        <taxon>Xylariaceae</taxon>
        <taxon>Nemania</taxon>
    </lineage>
</organism>
<name>A0ACC2IHP0_9PEZI</name>
<accession>A0ACC2IHP0</accession>
<reference evidence="1" key="1">
    <citation type="submission" date="2022-11" db="EMBL/GenBank/DDBJ databases">
        <title>Genome Sequence of Nemania bipapillata.</title>
        <authorList>
            <person name="Buettner E."/>
        </authorList>
    </citation>
    <scope>NUCLEOTIDE SEQUENCE</scope>
    <source>
        <strain evidence="1">CP14</strain>
    </source>
</reference>
<sequence length="819" mass="92109">MCKKMLPKFLAALAFLLQVAIVVGDFDGNLNYASPSRKHPTLGIDVPHVSRRSLKRGNVAYAPEELNFTHGVASGDPYSDSIILWTRVAPSLASDESNVTVEGTVPLYNHDTETYIEADPSPICVEWAVYAEGRTRGPTVANGKAYTTSDIDYTVKVEATGLKPFTTYNYQFKICGSSVKSPIGRTKTAPAVDAHVSELKFAVFSYLQLASQNFAWITTWDDHEVSNNGYRDGSSGLNNTEDSFYKDGHGVSVDQRKMNAVRAYFEWMPIRQVDLDDNLRVWRTFQMGKLLGYTANRNRTLKHLYDNKINNNVFLAGDSHQNWVSDLVWLDEKEYDPETGDGSIGVEFAGTAVSSTGVDAPILPARTEAQYRVGNNSELQWQDGYYRGYIFLSVKPQSMEARFYGSPSVATRNSWDLPLANFTVFNGENKLARPVGGGTVESGVLRGGKTKPTNFTLNTDTGKWDIIGPEKFDMMPEREGEKIFLKTPSTFGFRIWATSTHFFLQLAPDLSSRFKRPCASLKMASDKMDVEVAEKQLKDMAHSEQHYFNRFAVKAGAKHVIGVDMSTIIFKAKEIVKVNGMEDKITLIQGKMEEIELPFPKVDIIISEWMGYFLLYESMLDTVLYARDKYLAKDGLIFPDKATIFVCGIEDGDYKDEKIGFWDNVYGFDYSPLKATALSEPLVDTVEVKAAVTDPASVITLDLYTCTTADLAFSIPFSLKCRRDDFVHALVAWFDIDFTACHKPIRFSTGPHTKYTHWKQTVFYLKEVLTVQQEEEIACTLSVKPNDKNRRDLDIEVEYKLETQDLTRQAEGSSTYKMC</sequence>
<evidence type="ECO:0000313" key="1">
    <source>
        <dbReference type="EMBL" id="KAJ8114724.1"/>
    </source>
</evidence>
<comment type="caution">
    <text evidence="1">The sequence shown here is derived from an EMBL/GenBank/DDBJ whole genome shotgun (WGS) entry which is preliminary data.</text>
</comment>
<dbReference type="EMBL" id="JAPESX010001380">
    <property type="protein sequence ID" value="KAJ8114724.1"/>
    <property type="molecule type" value="Genomic_DNA"/>
</dbReference>
<proteinExistence type="predicted"/>
<evidence type="ECO:0000313" key="2">
    <source>
        <dbReference type="Proteomes" id="UP001153334"/>
    </source>
</evidence>
<protein>
    <submittedName>
        <fullName evidence="1">Uncharacterized protein</fullName>
    </submittedName>
</protein>